<dbReference type="InterPro" id="IPR000847">
    <property type="entry name" value="LysR_HTH_N"/>
</dbReference>
<evidence type="ECO:0000259" key="5">
    <source>
        <dbReference type="PROSITE" id="PS50931"/>
    </source>
</evidence>
<accession>A0ABV8CH46</accession>
<feature type="domain" description="HTH lysR-type" evidence="5">
    <location>
        <begin position="1"/>
        <end position="59"/>
    </location>
</feature>
<keyword evidence="4" id="KW-0804">Transcription</keyword>
<gene>
    <name evidence="6" type="ORF">ACFORL_10220</name>
</gene>
<evidence type="ECO:0000256" key="2">
    <source>
        <dbReference type="ARBA" id="ARBA00023015"/>
    </source>
</evidence>
<dbReference type="EMBL" id="JBHSAB010000023">
    <property type="protein sequence ID" value="MFC3909446.1"/>
    <property type="molecule type" value="Genomic_DNA"/>
</dbReference>
<dbReference type="PRINTS" id="PR00039">
    <property type="entry name" value="HTHLYSR"/>
</dbReference>
<dbReference type="InterPro" id="IPR005119">
    <property type="entry name" value="LysR_subst-bd"/>
</dbReference>
<comment type="caution">
    <text evidence="6">The sequence shown here is derived from an EMBL/GenBank/DDBJ whole genome shotgun (WGS) entry which is preliminary data.</text>
</comment>
<evidence type="ECO:0000256" key="4">
    <source>
        <dbReference type="ARBA" id="ARBA00023163"/>
    </source>
</evidence>
<dbReference type="RefSeq" id="WP_382343668.1">
    <property type="nucleotide sequence ID" value="NZ_JBHSAB010000023.1"/>
</dbReference>
<dbReference type="InterPro" id="IPR036388">
    <property type="entry name" value="WH-like_DNA-bd_sf"/>
</dbReference>
<proteinExistence type="inferred from homology"/>
<sequence length="288" mass="32981">MSDLDRFEIFTYAAQTCSLSQAAKHLSLTKASISKQIKKLEADLGVDLFIRTNQRLHLTNQGEILLQQCLRLKKELEDTRAVCQDFHATPQGTLHVVALDYFAKKIIYPRLQDFMQKYPELDLIIDISERVPNFEQEQVDIAVGFSLIAPDNVIQGNLTTTRHVMCASPAYFKKHGKPNTLQDLRQHTYIGHYARHEICSTHLKRGHEIKIKPSLVLNHVTGMVECAKAGLGIVQLPFYILEESLISGDLVEVLSSYQAVNASVYYFYPKFRYTQPKVRCFIDFFLKK</sequence>
<dbReference type="SUPFAM" id="SSF46785">
    <property type="entry name" value="Winged helix' DNA-binding domain"/>
    <property type="match status" value="1"/>
</dbReference>
<name>A0ABV8CH46_9GAMM</name>
<dbReference type="Gene3D" id="3.40.190.290">
    <property type="match status" value="1"/>
</dbReference>
<keyword evidence="7" id="KW-1185">Reference proteome</keyword>
<keyword evidence="3" id="KW-0238">DNA-binding</keyword>
<dbReference type="Proteomes" id="UP001595758">
    <property type="component" value="Unassembled WGS sequence"/>
</dbReference>
<keyword evidence="2" id="KW-0805">Transcription regulation</keyword>
<comment type="similarity">
    <text evidence="1">Belongs to the LysR transcriptional regulatory family.</text>
</comment>
<protein>
    <submittedName>
        <fullName evidence="6">LysR family transcriptional regulator</fullName>
    </submittedName>
</protein>
<dbReference type="PROSITE" id="PS50931">
    <property type="entry name" value="HTH_LYSR"/>
    <property type="match status" value="1"/>
</dbReference>
<dbReference type="PANTHER" id="PTHR30537">
    <property type="entry name" value="HTH-TYPE TRANSCRIPTIONAL REGULATOR"/>
    <property type="match status" value="1"/>
</dbReference>
<dbReference type="Pfam" id="PF03466">
    <property type="entry name" value="LysR_substrate"/>
    <property type="match status" value="1"/>
</dbReference>
<reference evidence="7" key="1">
    <citation type="journal article" date="2019" name="Int. J. Syst. Evol. Microbiol.">
        <title>The Global Catalogue of Microorganisms (GCM) 10K type strain sequencing project: providing services to taxonomists for standard genome sequencing and annotation.</title>
        <authorList>
            <consortium name="The Broad Institute Genomics Platform"/>
            <consortium name="The Broad Institute Genome Sequencing Center for Infectious Disease"/>
            <person name="Wu L."/>
            <person name="Ma J."/>
        </authorList>
    </citation>
    <scope>NUCLEOTIDE SEQUENCE [LARGE SCALE GENOMIC DNA]</scope>
    <source>
        <strain evidence="7">CCUG 59858</strain>
    </source>
</reference>
<organism evidence="6 7">
    <name type="scientific">Legionella dresdenensis</name>
    <dbReference type="NCBI Taxonomy" id="450200"/>
    <lineage>
        <taxon>Bacteria</taxon>
        <taxon>Pseudomonadati</taxon>
        <taxon>Pseudomonadota</taxon>
        <taxon>Gammaproteobacteria</taxon>
        <taxon>Legionellales</taxon>
        <taxon>Legionellaceae</taxon>
        <taxon>Legionella</taxon>
    </lineage>
</organism>
<evidence type="ECO:0000313" key="7">
    <source>
        <dbReference type="Proteomes" id="UP001595758"/>
    </source>
</evidence>
<dbReference type="Gene3D" id="1.10.10.10">
    <property type="entry name" value="Winged helix-like DNA-binding domain superfamily/Winged helix DNA-binding domain"/>
    <property type="match status" value="1"/>
</dbReference>
<evidence type="ECO:0000256" key="3">
    <source>
        <dbReference type="ARBA" id="ARBA00023125"/>
    </source>
</evidence>
<dbReference type="SUPFAM" id="SSF53850">
    <property type="entry name" value="Periplasmic binding protein-like II"/>
    <property type="match status" value="1"/>
</dbReference>
<dbReference type="Pfam" id="PF00126">
    <property type="entry name" value="HTH_1"/>
    <property type="match status" value="1"/>
</dbReference>
<dbReference type="InterPro" id="IPR058163">
    <property type="entry name" value="LysR-type_TF_proteobact-type"/>
</dbReference>
<evidence type="ECO:0000256" key="1">
    <source>
        <dbReference type="ARBA" id="ARBA00009437"/>
    </source>
</evidence>
<dbReference type="CDD" id="cd08422">
    <property type="entry name" value="PBP2_CrgA_like"/>
    <property type="match status" value="1"/>
</dbReference>
<dbReference type="InterPro" id="IPR036390">
    <property type="entry name" value="WH_DNA-bd_sf"/>
</dbReference>
<dbReference type="PANTHER" id="PTHR30537:SF5">
    <property type="entry name" value="HTH-TYPE TRANSCRIPTIONAL ACTIVATOR TTDR-RELATED"/>
    <property type="match status" value="1"/>
</dbReference>
<evidence type="ECO:0000313" key="6">
    <source>
        <dbReference type="EMBL" id="MFC3909446.1"/>
    </source>
</evidence>